<dbReference type="PANTHER" id="PTHR42770">
    <property type="entry name" value="AMINO ACID TRANSPORTER-RELATED"/>
    <property type="match status" value="1"/>
</dbReference>
<keyword evidence="5 6" id="KW-0472">Membrane</keyword>
<feature type="transmembrane region" description="Helical" evidence="6">
    <location>
        <begin position="190"/>
        <end position="213"/>
    </location>
</feature>
<geneLocation type="plasmid" evidence="7 8">
    <name>13</name>
</geneLocation>
<evidence type="ECO:0000313" key="7">
    <source>
        <dbReference type="EMBL" id="VEU64508.1"/>
    </source>
</evidence>
<accession>A0A449AHL5</accession>
<evidence type="ECO:0000256" key="4">
    <source>
        <dbReference type="ARBA" id="ARBA00022989"/>
    </source>
</evidence>
<evidence type="ECO:0000256" key="2">
    <source>
        <dbReference type="ARBA" id="ARBA00022475"/>
    </source>
</evidence>
<feature type="transmembrane region" description="Helical" evidence="6">
    <location>
        <begin position="12"/>
        <end position="31"/>
    </location>
</feature>
<feature type="transmembrane region" description="Helical" evidence="6">
    <location>
        <begin position="392"/>
        <end position="415"/>
    </location>
</feature>
<feature type="transmembrane region" description="Helical" evidence="6">
    <location>
        <begin position="427"/>
        <end position="447"/>
    </location>
</feature>
<dbReference type="GO" id="GO:0005886">
    <property type="term" value="C:plasma membrane"/>
    <property type="evidence" value="ECO:0007669"/>
    <property type="project" value="UniProtKB-SubCell"/>
</dbReference>
<evidence type="ECO:0000256" key="6">
    <source>
        <dbReference type="SAM" id="Phobius"/>
    </source>
</evidence>
<dbReference type="RefSeq" id="WP_129720475.1">
    <property type="nucleotide sequence ID" value="NZ_LR214986.1"/>
</dbReference>
<feature type="transmembrane region" description="Helical" evidence="6">
    <location>
        <begin position="325"/>
        <end position="347"/>
    </location>
</feature>
<dbReference type="PIRSF" id="PIRSF006060">
    <property type="entry name" value="AA_transporter"/>
    <property type="match status" value="1"/>
</dbReference>
<feature type="transmembrane region" description="Helical" evidence="6">
    <location>
        <begin position="122"/>
        <end position="141"/>
    </location>
</feature>
<keyword evidence="4 6" id="KW-1133">Transmembrane helix</keyword>
<reference evidence="7 8" key="1">
    <citation type="submission" date="2019-01" db="EMBL/GenBank/DDBJ databases">
        <authorList>
            <consortium name="Pathogen Informatics"/>
        </authorList>
    </citation>
    <scope>NUCLEOTIDE SEQUENCE [LARGE SCALE GENOMIC DNA]</scope>
    <source>
        <strain evidence="7 8">NCTC10142</strain>
        <plasmid evidence="8">13</plasmid>
    </source>
</reference>
<evidence type="ECO:0000256" key="1">
    <source>
        <dbReference type="ARBA" id="ARBA00004651"/>
    </source>
</evidence>
<evidence type="ECO:0000256" key="3">
    <source>
        <dbReference type="ARBA" id="ARBA00022692"/>
    </source>
</evidence>
<feature type="transmembrane region" description="Helical" evidence="6">
    <location>
        <begin position="37"/>
        <end position="58"/>
    </location>
</feature>
<dbReference type="Gene3D" id="1.20.1740.10">
    <property type="entry name" value="Amino acid/polyamine transporter I"/>
    <property type="match status" value="1"/>
</dbReference>
<dbReference type="GO" id="GO:0022857">
    <property type="term" value="F:transmembrane transporter activity"/>
    <property type="evidence" value="ECO:0007669"/>
    <property type="project" value="InterPro"/>
</dbReference>
<dbReference type="EMBL" id="LR214986">
    <property type="protein sequence ID" value="VEU64508.1"/>
    <property type="molecule type" value="Genomic_DNA"/>
</dbReference>
<feature type="transmembrane region" description="Helical" evidence="6">
    <location>
        <begin position="148"/>
        <end position="170"/>
    </location>
</feature>
<organism evidence="7 8">
    <name type="scientific">Mycoplasmopsis cynos</name>
    <dbReference type="NCBI Taxonomy" id="171284"/>
    <lineage>
        <taxon>Bacteria</taxon>
        <taxon>Bacillati</taxon>
        <taxon>Mycoplasmatota</taxon>
        <taxon>Mycoplasmoidales</taxon>
        <taxon>Metamycoplasmataceae</taxon>
        <taxon>Mycoplasmopsis</taxon>
    </lineage>
</organism>
<dbReference type="Pfam" id="PF13520">
    <property type="entry name" value="AA_permease_2"/>
    <property type="match status" value="1"/>
</dbReference>
<name>A0A449AHL5_9BACT</name>
<feature type="transmembrane region" description="Helical" evidence="6">
    <location>
        <begin position="258"/>
        <end position="282"/>
    </location>
</feature>
<gene>
    <name evidence="7" type="ORF">NCTC10142_00252</name>
</gene>
<keyword evidence="2" id="KW-1003">Cell membrane</keyword>
<dbReference type="InterPro" id="IPR002293">
    <property type="entry name" value="AA/rel_permease1"/>
</dbReference>
<dbReference type="AlphaFoldDB" id="A0A449AHL5"/>
<feature type="transmembrane region" description="Helical" evidence="6">
    <location>
        <begin position="359"/>
        <end position="380"/>
    </location>
</feature>
<dbReference type="PANTHER" id="PTHR42770:SF18">
    <property type="entry name" value="ARGININE_AGMATINE ANTIPORTER"/>
    <property type="match status" value="1"/>
</dbReference>
<evidence type="ECO:0000256" key="5">
    <source>
        <dbReference type="ARBA" id="ARBA00023136"/>
    </source>
</evidence>
<keyword evidence="3 6" id="KW-0812">Transmembrane</keyword>
<dbReference type="Proteomes" id="UP000289506">
    <property type="component" value="Plasmid 13"/>
</dbReference>
<feature type="transmembrane region" description="Helical" evidence="6">
    <location>
        <begin position="86"/>
        <end position="110"/>
    </location>
</feature>
<feature type="transmembrane region" description="Helical" evidence="6">
    <location>
        <begin position="225"/>
        <end position="246"/>
    </location>
</feature>
<keyword evidence="7" id="KW-0614">Plasmid</keyword>
<proteinExistence type="predicted"/>
<evidence type="ECO:0000313" key="8">
    <source>
        <dbReference type="Proteomes" id="UP000289506"/>
    </source>
</evidence>
<protein>
    <submittedName>
        <fullName evidence="7">Transporter, basic amino acid/polyamine antiporter (APA) family</fullName>
    </submittedName>
</protein>
<comment type="subcellular location">
    <subcellularLocation>
        <location evidence="1">Cell membrane</location>
        <topology evidence="1">Multi-pass membrane protein</topology>
    </subcellularLocation>
</comment>
<dbReference type="InterPro" id="IPR050367">
    <property type="entry name" value="APC_superfamily"/>
</dbReference>
<sequence>MNSKKNKFTEKQFIFYGLNFIVGFGFIATISSVISRGLWGILIFALTAFISMTVMLAFARASQSYGKEVGGTYVYAKKAFSDKRKILFLQGWNQFSQVPLFSATTPLFFIDLLKEIDSGNQTIYQICALAFFVLLNVICSFGIKTSKWFILFTGIIKWLTIGLGLSIVTFYSFSTLSFGANFKNTPNVDISIIVTSVLSFIYAFAGGEGLAGVSSEVETKRFKKIIMLIFWIVLIFYFTFYIVYLGLDSTVFNESTSISFALIFKVSLGSVGVILFIIGTFFNRVGAGISSIIYYARTVVPLAQDDFIPGIFAKKSKKTGEYRNAILFQSAFSIISMIIFTIIPYFLGIKDQFSAILNAGNIVFLMQYLFTICTLLYLSWKRKEFVIPVWEKIVYICSIILISFIVLTSLIPPIIGTSYTAESALLLPSYMGIMLIGYLIWGGWYLIKKKWPNNRFVWKEDEIMINNQNKTMSSPLIYWSEKSKKH</sequence>